<evidence type="ECO:0000256" key="2">
    <source>
        <dbReference type="SAM" id="MobiDB-lite"/>
    </source>
</evidence>
<dbReference type="InterPro" id="IPR011009">
    <property type="entry name" value="Kinase-like_dom_sf"/>
</dbReference>
<evidence type="ECO:0000256" key="1">
    <source>
        <dbReference type="PROSITE-ProRule" id="PRU10141"/>
    </source>
</evidence>
<feature type="compositionally biased region" description="Polar residues" evidence="2">
    <location>
        <begin position="31"/>
        <end position="40"/>
    </location>
</feature>
<keyword evidence="1" id="KW-0547">Nucleotide-binding</keyword>
<dbReference type="OrthoDB" id="3258886at2759"/>
<dbReference type="PROSITE" id="PS00107">
    <property type="entry name" value="PROTEIN_KINASE_ATP"/>
    <property type="match status" value="1"/>
</dbReference>
<feature type="domain" description="Protein kinase" evidence="3">
    <location>
        <begin position="79"/>
        <end position="387"/>
    </location>
</feature>
<reference evidence="4 5" key="1">
    <citation type="submission" date="2016-10" db="EMBL/GenBank/DDBJ databases">
        <title>Genome sequence of the basidiomycete white-rot fungus Trametes pubescens.</title>
        <authorList>
            <person name="Makela M.R."/>
            <person name="Granchi Z."/>
            <person name="Peng M."/>
            <person name="De Vries R.P."/>
            <person name="Grigoriev I."/>
            <person name="Riley R."/>
            <person name="Hilden K."/>
        </authorList>
    </citation>
    <scope>NUCLEOTIDE SEQUENCE [LARGE SCALE GENOMIC DNA]</scope>
    <source>
        <strain evidence="4 5">FBCC735</strain>
    </source>
</reference>
<feature type="binding site" evidence="1">
    <location>
        <position position="108"/>
    </location>
    <ligand>
        <name>ATP</name>
        <dbReference type="ChEBI" id="CHEBI:30616"/>
    </ligand>
</feature>
<dbReference type="AlphaFoldDB" id="A0A1M2VJ24"/>
<dbReference type="SUPFAM" id="SSF56112">
    <property type="entry name" value="Protein kinase-like (PK-like)"/>
    <property type="match status" value="1"/>
</dbReference>
<keyword evidence="4" id="KW-0418">Kinase</keyword>
<dbReference type="InterPro" id="IPR017441">
    <property type="entry name" value="Protein_kinase_ATP_BS"/>
</dbReference>
<feature type="region of interest" description="Disordered" evidence="2">
    <location>
        <begin position="25"/>
        <end position="62"/>
    </location>
</feature>
<dbReference type="InterPro" id="IPR050235">
    <property type="entry name" value="CK1_Ser-Thr_kinase"/>
</dbReference>
<dbReference type="STRING" id="154538.A0A1M2VJ24"/>
<evidence type="ECO:0000313" key="5">
    <source>
        <dbReference type="Proteomes" id="UP000184267"/>
    </source>
</evidence>
<keyword evidence="1" id="KW-0067">ATP-binding</keyword>
<sequence length="387" mass="43294">MPSITVDGLPELCRALKQFNFLVSDDDMHRSPSNSRQDSETSSDNDATDSEASLSASDADDDDPDKTRYIWSFSIRGVYQATQFLGEGANAYVFRVFHTLTGSEAAAKVEAYPIDKDRRPFLEHEIAVYKMLGGAPPGIPQMLWSGRDGNHAVLIMDRFGPNLGHLRRFCRGLSRLEFVHSRGIVVCDVKPQNFAMGVGSAANVVHLLDFGHSALYLDPDNDAHVPTDRRRHALGTARYASVAAHMRQAVSRRDDIESLLYVLLDLYVGDLPWPEPYNPGPKGDDLETQERRIRESKSGSAVFTDFLVGLPAEFSAYHAHCTGLKFGEQPNYEFLRDLFRERMDVEGWALDSDFDWVSGGTRERGTLIPEEYVLDLKLVCADVDMEP</sequence>
<evidence type="ECO:0000313" key="4">
    <source>
        <dbReference type="EMBL" id="OJT07572.1"/>
    </source>
</evidence>
<keyword evidence="4" id="KW-0808">Transferase</keyword>
<evidence type="ECO:0000259" key="3">
    <source>
        <dbReference type="PROSITE" id="PS50011"/>
    </source>
</evidence>
<keyword evidence="5" id="KW-1185">Reference proteome</keyword>
<dbReference type="SMART" id="SM00220">
    <property type="entry name" value="S_TKc"/>
    <property type="match status" value="1"/>
</dbReference>
<dbReference type="PANTHER" id="PTHR11909">
    <property type="entry name" value="CASEIN KINASE-RELATED"/>
    <property type="match status" value="1"/>
</dbReference>
<organism evidence="4 5">
    <name type="scientific">Trametes pubescens</name>
    <name type="common">White-rot fungus</name>
    <dbReference type="NCBI Taxonomy" id="154538"/>
    <lineage>
        <taxon>Eukaryota</taxon>
        <taxon>Fungi</taxon>
        <taxon>Dikarya</taxon>
        <taxon>Basidiomycota</taxon>
        <taxon>Agaricomycotina</taxon>
        <taxon>Agaricomycetes</taxon>
        <taxon>Polyporales</taxon>
        <taxon>Polyporaceae</taxon>
        <taxon>Trametes</taxon>
    </lineage>
</organism>
<dbReference type="InterPro" id="IPR000719">
    <property type="entry name" value="Prot_kinase_dom"/>
</dbReference>
<proteinExistence type="predicted"/>
<comment type="caution">
    <text evidence="4">The sequence shown here is derived from an EMBL/GenBank/DDBJ whole genome shotgun (WGS) entry which is preliminary data.</text>
</comment>
<dbReference type="Proteomes" id="UP000184267">
    <property type="component" value="Unassembled WGS sequence"/>
</dbReference>
<protein>
    <submittedName>
        <fullName evidence="4">Casein kinase I isoform alpha</fullName>
    </submittedName>
</protein>
<dbReference type="GO" id="GO:0005524">
    <property type="term" value="F:ATP binding"/>
    <property type="evidence" value="ECO:0007669"/>
    <property type="project" value="UniProtKB-UniRule"/>
</dbReference>
<dbReference type="GO" id="GO:0004672">
    <property type="term" value="F:protein kinase activity"/>
    <property type="evidence" value="ECO:0007669"/>
    <property type="project" value="InterPro"/>
</dbReference>
<accession>A0A1M2VJ24</accession>
<dbReference type="OMA" id="EFSAYHA"/>
<name>A0A1M2VJ24_TRAPU</name>
<gene>
    <name evidence="4" type="ORF">TRAPUB_1595</name>
</gene>
<dbReference type="Pfam" id="PF00069">
    <property type="entry name" value="Pkinase"/>
    <property type="match status" value="1"/>
</dbReference>
<dbReference type="EMBL" id="MNAD01001168">
    <property type="protein sequence ID" value="OJT07572.1"/>
    <property type="molecule type" value="Genomic_DNA"/>
</dbReference>
<dbReference type="Gene3D" id="1.10.510.10">
    <property type="entry name" value="Transferase(Phosphotransferase) domain 1"/>
    <property type="match status" value="1"/>
</dbReference>
<dbReference type="PROSITE" id="PS50011">
    <property type="entry name" value="PROTEIN_KINASE_DOM"/>
    <property type="match status" value="1"/>
</dbReference>